<keyword evidence="1" id="KW-0862">Zinc</keyword>
<evidence type="ECO:0000313" key="3">
    <source>
        <dbReference type="EMBL" id="CAC5410809.1"/>
    </source>
</evidence>
<sequence length="319" mass="37010">MNSYKTIGDLTFNRESIYYPVDWTSTLVTEQNTTGQDDGDENANDHNCFRCGSPGHFRKHCKEKSERQRRRDADRLRNFIKRKRTKSKELKAVQRKRTETSCITEERTGVVSDDDTLQEKKYEVDNACMVLLTGSSERKVNKENFLSNIKTLVGKKRHKSQTKLDSEANRRFIFKKAKKEKLDSSPFNLLNSDFAKRFFRTKNASCVELNTKNASCVELNTKNASCVELNTKNARCVELNTTHDRHLNTVNQRKSKTSAPGTLPTRSILDNEKSRQFHVDSYIEGINRQHTDEEQRTIQQLKKEISVLFTELQEMVKNI</sequence>
<gene>
    <name evidence="3" type="ORF">MCOR_43967</name>
</gene>
<evidence type="ECO:0000256" key="1">
    <source>
        <dbReference type="PROSITE-ProRule" id="PRU00047"/>
    </source>
</evidence>
<feature type="domain" description="CCHC-type" evidence="2">
    <location>
        <begin position="48"/>
        <end position="63"/>
    </location>
</feature>
<dbReference type="GO" id="GO:0003676">
    <property type="term" value="F:nucleic acid binding"/>
    <property type="evidence" value="ECO:0007669"/>
    <property type="project" value="InterPro"/>
</dbReference>
<dbReference type="SUPFAM" id="SSF57756">
    <property type="entry name" value="Retrovirus zinc finger-like domains"/>
    <property type="match status" value="1"/>
</dbReference>
<accession>A0A6J8DRT5</accession>
<evidence type="ECO:0000259" key="2">
    <source>
        <dbReference type="PROSITE" id="PS50158"/>
    </source>
</evidence>
<protein>
    <recommendedName>
        <fullName evidence="2">CCHC-type domain-containing protein</fullName>
    </recommendedName>
</protein>
<reference evidence="3 4" key="1">
    <citation type="submission" date="2020-06" db="EMBL/GenBank/DDBJ databases">
        <authorList>
            <person name="Li R."/>
            <person name="Bekaert M."/>
        </authorList>
    </citation>
    <scope>NUCLEOTIDE SEQUENCE [LARGE SCALE GENOMIC DNA]</scope>
    <source>
        <strain evidence="4">wild</strain>
    </source>
</reference>
<dbReference type="SMART" id="SM00343">
    <property type="entry name" value="ZnF_C2HC"/>
    <property type="match status" value="1"/>
</dbReference>
<dbReference type="OrthoDB" id="6085085at2759"/>
<dbReference type="Gene3D" id="4.10.60.10">
    <property type="entry name" value="Zinc finger, CCHC-type"/>
    <property type="match status" value="1"/>
</dbReference>
<dbReference type="AlphaFoldDB" id="A0A6J8DRT5"/>
<dbReference type="InterPro" id="IPR036875">
    <property type="entry name" value="Znf_CCHC_sf"/>
</dbReference>
<dbReference type="PROSITE" id="PS50158">
    <property type="entry name" value="ZF_CCHC"/>
    <property type="match status" value="1"/>
</dbReference>
<keyword evidence="1" id="KW-0863">Zinc-finger</keyword>
<keyword evidence="1" id="KW-0479">Metal-binding</keyword>
<keyword evidence="4" id="KW-1185">Reference proteome</keyword>
<dbReference type="GO" id="GO:0008270">
    <property type="term" value="F:zinc ion binding"/>
    <property type="evidence" value="ECO:0007669"/>
    <property type="project" value="UniProtKB-KW"/>
</dbReference>
<dbReference type="EMBL" id="CACVKT020007808">
    <property type="protein sequence ID" value="CAC5410809.1"/>
    <property type="molecule type" value="Genomic_DNA"/>
</dbReference>
<dbReference type="Proteomes" id="UP000507470">
    <property type="component" value="Unassembled WGS sequence"/>
</dbReference>
<evidence type="ECO:0000313" key="4">
    <source>
        <dbReference type="Proteomes" id="UP000507470"/>
    </source>
</evidence>
<proteinExistence type="predicted"/>
<dbReference type="InterPro" id="IPR001878">
    <property type="entry name" value="Znf_CCHC"/>
</dbReference>
<name>A0A6J8DRT5_MYTCO</name>
<organism evidence="3 4">
    <name type="scientific">Mytilus coruscus</name>
    <name type="common">Sea mussel</name>
    <dbReference type="NCBI Taxonomy" id="42192"/>
    <lineage>
        <taxon>Eukaryota</taxon>
        <taxon>Metazoa</taxon>
        <taxon>Spiralia</taxon>
        <taxon>Lophotrochozoa</taxon>
        <taxon>Mollusca</taxon>
        <taxon>Bivalvia</taxon>
        <taxon>Autobranchia</taxon>
        <taxon>Pteriomorphia</taxon>
        <taxon>Mytilida</taxon>
        <taxon>Mytiloidea</taxon>
        <taxon>Mytilidae</taxon>
        <taxon>Mytilinae</taxon>
        <taxon>Mytilus</taxon>
    </lineage>
</organism>